<protein>
    <recommendedName>
        <fullName evidence="5">Transposase domain-containing protein</fullName>
    </recommendedName>
</protein>
<dbReference type="AlphaFoldDB" id="A0A9J6F9V0"/>
<feature type="compositionally biased region" description="Basic residues" evidence="2">
    <location>
        <begin position="550"/>
        <end position="569"/>
    </location>
</feature>
<evidence type="ECO:0000256" key="1">
    <source>
        <dbReference type="SAM" id="Coils"/>
    </source>
</evidence>
<sequence>MQLSDVPSPVSGVPEVPVCSSSTDALSKHKDFVVSLRSWAIKENVTHTALSALLKILKVSTFDSSSLPSDARTLLATPRDTQRAPVVSSMVPGQYCHFGLQKSLQNALSKAHYEGSHVSLAFNIDGLPISKSSTMQLWPIQCMIHEDRRIPPFVVGIFAGPGKPASANEFLNKLVSDLQQLLSQGMIFYGHLIDVSLKCFVLDAPARSFVFQIKGHTGYSGCPKCTAEGTYRNSRLSFPTTSSTLRTDDSFRRQIDSDHHRSTSVITSLPIDCVTSAPQEYMHLLCLGITKKLLNAWLSGPLNIRLGPAKRRQFSHLNVLLAPYVPKEFARKPRSLSEADRWKATEFRLLLLYSGPLVLRPVLAPSLYRNFMALHCATYILSNASLCQQHLDYAESLLQHFVKGFAKLYGSDQVSYNIHCLLHLGNDVRKHGPLDTFSAFPFENNMQFLKRLLKSHKTPLAQLYNRLKERDGEICFACGAPNPTADHAARCKPRCKLCNRAHATGTEGCTNKYKVPFVVTQRRWESRNAASMFSSQDFPQLPPQQQNKAHLSKRGRSRSRKRDKSRRQSASRGRSTDGKRSENMNYNHNQQRPGNVINGAKAVNPQGANRNPLNHVAEAMDNTIQSLRNENDQLKRCIAEQRAQMQEMNAKLNQLINAQQQQQQQKVTPTPPLSPSQSQPRSPTPTENNTNSAMEVQVPVTTEANSAEPETTDVARTSEPAPKKRALEYSRERRVNARLDSLEERQDRLEQTMKANYETLSQVIKATNDRLDATNARLDTLVTPVHGMQSTIQGIQTKLDALIHALTASGLITQQAFTQPQ</sequence>
<feature type="region of interest" description="Disordered" evidence="2">
    <location>
        <begin position="530"/>
        <end position="612"/>
    </location>
</feature>
<evidence type="ECO:0000313" key="4">
    <source>
        <dbReference type="Proteomes" id="UP000821866"/>
    </source>
</evidence>
<feature type="coiled-coil region" evidence="1">
    <location>
        <begin position="732"/>
        <end position="759"/>
    </location>
</feature>
<proteinExistence type="predicted"/>
<dbReference type="Proteomes" id="UP000821866">
    <property type="component" value="Chromosome 1"/>
</dbReference>
<reference evidence="3" key="2">
    <citation type="submission" date="2021-09" db="EMBL/GenBank/DDBJ databases">
        <authorList>
            <person name="Jia N."/>
            <person name="Wang J."/>
            <person name="Shi W."/>
            <person name="Du L."/>
            <person name="Sun Y."/>
            <person name="Zhan W."/>
            <person name="Jiang J."/>
            <person name="Wang Q."/>
            <person name="Zhang B."/>
            <person name="Ji P."/>
            <person name="Sakyi L.B."/>
            <person name="Cui X."/>
            <person name="Yuan T."/>
            <person name="Jiang B."/>
            <person name="Yang W."/>
            <person name="Lam T.T.-Y."/>
            <person name="Chang Q."/>
            <person name="Ding S."/>
            <person name="Wang X."/>
            <person name="Zhu J."/>
            <person name="Ruan X."/>
            <person name="Zhao L."/>
            <person name="Wei J."/>
            <person name="Que T."/>
            <person name="Du C."/>
            <person name="Cheng J."/>
            <person name="Dai P."/>
            <person name="Han X."/>
            <person name="Huang E."/>
            <person name="Gao Y."/>
            <person name="Liu J."/>
            <person name="Shao H."/>
            <person name="Ye R."/>
            <person name="Li L."/>
            <person name="Wei W."/>
            <person name="Wang X."/>
            <person name="Wang C."/>
            <person name="Huo Q."/>
            <person name="Li W."/>
            <person name="Guo W."/>
            <person name="Chen H."/>
            <person name="Chen S."/>
            <person name="Zhou L."/>
            <person name="Zhou L."/>
            <person name="Ni X."/>
            <person name="Tian J."/>
            <person name="Zhou Y."/>
            <person name="Sheng Y."/>
            <person name="Liu T."/>
            <person name="Pan Y."/>
            <person name="Xia L."/>
            <person name="Li J."/>
            <person name="Zhao F."/>
            <person name="Cao W."/>
        </authorList>
    </citation>
    <scope>NUCLEOTIDE SEQUENCE</scope>
    <source>
        <strain evidence="3">Rmic-2018</strain>
        <tissue evidence="3">Larvae</tissue>
    </source>
</reference>
<evidence type="ECO:0008006" key="5">
    <source>
        <dbReference type="Google" id="ProtNLM"/>
    </source>
</evidence>
<dbReference type="EMBL" id="JABSTU010000001">
    <property type="protein sequence ID" value="KAH8042756.1"/>
    <property type="molecule type" value="Genomic_DNA"/>
</dbReference>
<feature type="region of interest" description="Disordered" evidence="2">
    <location>
        <begin position="657"/>
        <end position="723"/>
    </location>
</feature>
<dbReference type="VEuPathDB" id="VectorBase:LOC119166667"/>
<keyword evidence="4" id="KW-1185">Reference proteome</keyword>
<feature type="compositionally biased region" description="Polar residues" evidence="2">
    <location>
        <begin position="687"/>
        <end position="709"/>
    </location>
</feature>
<feature type="compositionally biased region" description="Low complexity" evidence="2">
    <location>
        <begin position="675"/>
        <end position="686"/>
    </location>
</feature>
<name>A0A9J6F9V0_RHIMP</name>
<accession>A0A9J6F9V0</accession>
<feature type="compositionally biased region" description="Polar residues" evidence="2">
    <location>
        <begin position="583"/>
        <end position="593"/>
    </location>
</feature>
<reference evidence="3" key="1">
    <citation type="journal article" date="2020" name="Cell">
        <title>Large-Scale Comparative Analyses of Tick Genomes Elucidate Their Genetic Diversity and Vector Capacities.</title>
        <authorList>
            <consortium name="Tick Genome and Microbiome Consortium (TIGMIC)"/>
            <person name="Jia N."/>
            <person name="Wang J."/>
            <person name="Shi W."/>
            <person name="Du L."/>
            <person name="Sun Y."/>
            <person name="Zhan W."/>
            <person name="Jiang J.F."/>
            <person name="Wang Q."/>
            <person name="Zhang B."/>
            <person name="Ji P."/>
            <person name="Bell-Sakyi L."/>
            <person name="Cui X.M."/>
            <person name="Yuan T.T."/>
            <person name="Jiang B.G."/>
            <person name="Yang W.F."/>
            <person name="Lam T.T."/>
            <person name="Chang Q.C."/>
            <person name="Ding S.J."/>
            <person name="Wang X.J."/>
            <person name="Zhu J.G."/>
            <person name="Ruan X.D."/>
            <person name="Zhao L."/>
            <person name="Wei J.T."/>
            <person name="Ye R.Z."/>
            <person name="Que T.C."/>
            <person name="Du C.H."/>
            <person name="Zhou Y.H."/>
            <person name="Cheng J.X."/>
            <person name="Dai P.F."/>
            <person name="Guo W.B."/>
            <person name="Han X.H."/>
            <person name="Huang E.J."/>
            <person name="Li L.F."/>
            <person name="Wei W."/>
            <person name="Gao Y.C."/>
            <person name="Liu J.Z."/>
            <person name="Shao H.Z."/>
            <person name="Wang X."/>
            <person name="Wang C.C."/>
            <person name="Yang T.C."/>
            <person name="Huo Q.B."/>
            <person name="Li W."/>
            <person name="Chen H.Y."/>
            <person name="Chen S.E."/>
            <person name="Zhou L.G."/>
            <person name="Ni X.B."/>
            <person name="Tian J.H."/>
            <person name="Sheng Y."/>
            <person name="Liu T."/>
            <person name="Pan Y.S."/>
            <person name="Xia L.Y."/>
            <person name="Li J."/>
            <person name="Zhao F."/>
            <person name="Cao W.C."/>
        </authorList>
    </citation>
    <scope>NUCLEOTIDE SEQUENCE</scope>
    <source>
        <strain evidence="3">Rmic-2018</strain>
    </source>
</reference>
<comment type="caution">
    <text evidence="3">The sequence shown here is derived from an EMBL/GenBank/DDBJ whole genome shotgun (WGS) entry which is preliminary data.</text>
</comment>
<keyword evidence="1" id="KW-0175">Coiled coil</keyword>
<gene>
    <name evidence="3" type="ORF">HPB51_025738</name>
</gene>
<feature type="compositionally biased region" description="Polar residues" evidence="2">
    <location>
        <begin position="530"/>
        <end position="549"/>
    </location>
</feature>
<dbReference type="PANTHER" id="PTHR33053">
    <property type="entry name" value="PROTEIN, PUTATIVE-RELATED"/>
    <property type="match status" value="1"/>
</dbReference>
<evidence type="ECO:0000256" key="2">
    <source>
        <dbReference type="SAM" id="MobiDB-lite"/>
    </source>
</evidence>
<dbReference type="VEuPathDB" id="VectorBase:LOC119187301"/>
<dbReference type="PANTHER" id="PTHR33053:SF24">
    <property type="entry name" value="TRANSPOSASE DOMAIN-CONTAINING PROTEIN"/>
    <property type="match status" value="1"/>
</dbReference>
<evidence type="ECO:0000313" key="3">
    <source>
        <dbReference type="EMBL" id="KAH8042756.1"/>
    </source>
</evidence>
<organism evidence="3 4">
    <name type="scientific">Rhipicephalus microplus</name>
    <name type="common">Cattle tick</name>
    <name type="synonym">Boophilus microplus</name>
    <dbReference type="NCBI Taxonomy" id="6941"/>
    <lineage>
        <taxon>Eukaryota</taxon>
        <taxon>Metazoa</taxon>
        <taxon>Ecdysozoa</taxon>
        <taxon>Arthropoda</taxon>
        <taxon>Chelicerata</taxon>
        <taxon>Arachnida</taxon>
        <taxon>Acari</taxon>
        <taxon>Parasitiformes</taxon>
        <taxon>Ixodida</taxon>
        <taxon>Ixodoidea</taxon>
        <taxon>Ixodidae</taxon>
        <taxon>Rhipicephalinae</taxon>
        <taxon>Rhipicephalus</taxon>
        <taxon>Boophilus</taxon>
    </lineage>
</organism>